<keyword evidence="8" id="KW-1185">Reference proteome</keyword>
<organism evidence="8 9">
    <name type="scientific">Durio zibethinus</name>
    <name type="common">Durian</name>
    <dbReference type="NCBI Taxonomy" id="66656"/>
    <lineage>
        <taxon>Eukaryota</taxon>
        <taxon>Viridiplantae</taxon>
        <taxon>Streptophyta</taxon>
        <taxon>Embryophyta</taxon>
        <taxon>Tracheophyta</taxon>
        <taxon>Spermatophyta</taxon>
        <taxon>Magnoliopsida</taxon>
        <taxon>eudicotyledons</taxon>
        <taxon>Gunneridae</taxon>
        <taxon>Pentapetalae</taxon>
        <taxon>rosids</taxon>
        <taxon>malvids</taxon>
        <taxon>Malvales</taxon>
        <taxon>Malvaceae</taxon>
        <taxon>Helicteroideae</taxon>
        <taxon>Durio</taxon>
    </lineage>
</organism>
<dbReference type="GO" id="GO:0005737">
    <property type="term" value="C:cytoplasm"/>
    <property type="evidence" value="ECO:0007669"/>
    <property type="project" value="UniProtKB-SubCell"/>
</dbReference>
<dbReference type="InterPro" id="IPR044670">
    <property type="entry name" value="SOFL"/>
</dbReference>
<feature type="region of interest" description="Disordered" evidence="7">
    <location>
        <begin position="52"/>
        <end position="97"/>
    </location>
</feature>
<evidence type="ECO:0000313" key="8">
    <source>
        <dbReference type="Proteomes" id="UP000515121"/>
    </source>
</evidence>
<keyword evidence="4" id="KW-0932">Cytokinin signaling pathway</keyword>
<dbReference type="AlphaFoldDB" id="A0A6P5Y5E2"/>
<gene>
    <name evidence="9" type="primary">LOC111289047</name>
</gene>
<dbReference type="PANTHER" id="PTHR33347">
    <property type="entry name" value="OSJNBA0091C07.3 PROTEIN"/>
    <property type="match status" value="1"/>
</dbReference>
<dbReference type="PANTHER" id="PTHR33347:SF57">
    <property type="match status" value="1"/>
</dbReference>
<reference evidence="9" key="1">
    <citation type="submission" date="2025-08" db="UniProtKB">
        <authorList>
            <consortium name="RefSeq"/>
        </authorList>
    </citation>
    <scope>IDENTIFICATION</scope>
    <source>
        <tissue evidence="9">Fruit stalk</tissue>
    </source>
</reference>
<dbReference type="Proteomes" id="UP000515121">
    <property type="component" value="Unplaced"/>
</dbReference>
<evidence type="ECO:0000313" key="9">
    <source>
        <dbReference type="RefSeq" id="XP_022735653.1"/>
    </source>
</evidence>
<proteinExistence type="inferred from homology"/>
<name>A0A6P5Y5E2_DURZI</name>
<evidence type="ECO:0000256" key="6">
    <source>
        <dbReference type="ARBA" id="ARBA00024199"/>
    </source>
</evidence>
<keyword evidence="5" id="KW-0539">Nucleus</keyword>
<sequence>MEASHNTRGLEDEQHGSSESGWTMYIGSSIHENDHYDFIGEYSYNTSKQVEGYNKNRCPKYDGNGHNDDESDDSMASDASSGPILHQLPSSSDQNLGMDYYKHEPFKSFSAEKLHKQVIKRDQRRNKFGKEKLELKALSAASHAQSRDKVKITNNLRLKE</sequence>
<feature type="region of interest" description="Disordered" evidence="7">
    <location>
        <begin position="1"/>
        <end position="22"/>
    </location>
</feature>
<feature type="compositionally biased region" description="Basic and acidic residues" evidence="7">
    <location>
        <begin position="145"/>
        <end position="160"/>
    </location>
</feature>
<keyword evidence="3" id="KW-0203">Cytokinin biosynthesis</keyword>
<protein>
    <submittedName>
        <fullName evidence="9">Uncharacterized protein LOC111289047</fullName>
    </submittedName>
</protein>
<comment type="similarity">
    <text evidence="6">Belongs to the SOFL plant protein family.</text>
</comment>
<evidence type="ECO:0000256" key="1">
    <source>
        <dbReference type="ARBA" id="ARBA00004496"/>
    </source>
</evidence>
<dbReference type="GeneID" id="111289047"/>
<dbReference type="OrthoDB" id="969485at2759"/>
<evidence type="ECO:0000256" key="7">
    <source>
        <dbReference type="SAM" id="MobiDB-lite"/>
    </source>
</evidence>
<keyword evidence="2" id="KW-0963">Cytoplasm</keyword>
<comment type="subcellular location">
    <subcellularLocation>
        <location evidence="1">Cytoplasm</location>
    </subcellularLocation>
</comment>
<dbReference type="GO" id="GO:0009736">
    <property type="term" value="P:cytokinin-activated signaling pathway"/>
    <property type="evidence" value="ECO:0007669"/>
    <property type="project" value="UniProtKB-KW"/>
</dbReference>
<dbReference type="GO" id="GO:0009691">
    <property type="term" value="P:cytokinin biosynthetic process"/>
    <property type="evidence" value="ECO:0007669"/>
    <property type="project" value="UniProtKB-KW"/>
</dbReference>
<evidence type="ECO:0000256" key="4">
    <source>
        <dbReference type="ARBA" id="ARBA00022864"/>
    </source>
</evidence>
<dbReference type="RefSeq" id="XP_022735653.1">
    <property type="nucleotide sequence ID" value="XM_022879918.1"/>
</dbReference>
<evidence type="ECO:0000256" key="2">
    <source>
        <dbReference type="ARBA" id="ARBA00022490"/>
    </source>
</evidence>
<evidence type="ECO:0000256" key="5">
    <source>
        <dbReference type="ARBA" id="ARBA00023242"/>
    </source>
</evidence>
<dbReference type="KEGG" id="dzi:111289047"/>
<feature type="region of interest" description="Disordered" evidence="7">
    <location>
        <begin position="139"/>
        <end position="160"/>
    </location>
</feature>
<evidence type="ECO:0000256" key="3">
    <source>
        <dbReference type="ARBA" id="ARBA00022712"/>
    </source>
</evidence>
<feature type="compositionally biased region" description="Basic and acidic residues" evidence="7">
    <location>
        <begin position="59"/>
        <end position="68"/>
    </location>
</feature>
<accession>A0A6P5Y5E2</accession>